<protein>
    <submittedName>
        <fullName evidence="1">Uncharacterized protein</fullName>
    </submittedName>
</protein>
<evidence type="ECO:0000313" key="1">
    <source>
        <dbReference type="EMBL" id="KAJ6997984.1"/>
    </source>
</evidence>
<reference evidence="1" key="1">
    <citation type="journal article" date="2023" name="Mol. Ecol. Resour.">
        <title>Chromosome-level genome assembly of a triploid poplar Populus alba 'Berolinensis'.</title>
        <authorList>
            <person name="Chen S."/>
            <person name="Yu Y."/>
            <person name="Wang X."/>
            <person name="Wang S."/>
            <person name="Zhang T."/>
            <person name="Zhou Y."/>
            <person name="He R."/>
            <person name="Meng N."/>
            <person name="Wang Y."/>
            <person name="Liu W."/>
            <person name="Liu Z."/>
            <person name="Liu J."/>
            <person name="Guo Q."/>
            <person name="Huang H."/>
            <person name="Sederoff R.R."/>
            <person name="Wang G."/>
            <person name="Qu G."/>
            <person name="Chen S."/>
        </authorList>
    </citation>
    <scope>NUCLEOTIDE SEQUENCE</scope>
    <source>
        <strain evidence="1">SC-2020</strain>
    </source>
</reference>
<gene>
    <name evidence="1" type="ORF">NC653_014263</name>
</gene>
<dbReference type="AlphaFoldDB" id="A0AAD6W4N8"/>
<keyword evidence="2" id="KW-1185">Reference proteome</keyword>
<proteinExistence type="predicted"/>
<name>A0AAD6W4N8_9ROSI</name>
<comment type="caution">
    <text evidence="1">The sequence shown here is derived from an EMBL/GenBank/DDBJ whole genome shotgun (WGS) entry which is preliminary data.</text>
</comment>
<organism evidence="1 2">
    <name type="scientific">Populus alba x Populus x berolinensis</name>
    <dbReference type="NCBI Taxonomy" id="444605"/>
    <lineage>
        <taxon>Eukaryota</taxon>
        <taxon>Viridiplantae</taxon>
        <taxon>Streptophyta</taxon>
        <taxon>Embryophyta</taxon>
        <taxon>Tracheophyta</taxon>
        <taxon>Spermatophyta</taxon>
        <taxon>Magnoliopsida</taxon>
        <taxon>eudicotyledons</taxon>
        <taxon>Gunneridae</taxon>
        <taxon>Pentapetalae</taxon>
        <taxon>rosids</taxon>
        <taxon>fabids</taxon>
        <taxon>Malpighiales</taxon>
        <taxon>Salicaceae</taxon>
        <taxon>Saliceae</taxon>
        <taxon>Populus</taxon>
    </lineage>
</organism>
<sequence>MDTFSSTAMVIYWSSPHLRKENHQCVFKDLGLEFWSCQAFSIAISSRLGVQAFSVVISSRLRVGILELPELQRDISKSR</sequence>
<dbReference type="EMBL" id="JAQIZT010000005">
    <property type="protein sequence ID" value="KAJ6997984.1"/>
    <property type="molecule type" value="Genomic_DNA"/>
</dbReference>
<dbReference type="Proteomes" id="UP001164929">
    <property type="component" value="Chromosome 5"/>
</dbReference>
<accession>A0AAD6W4N8</accession>
<evidence type="ECO:0000313" key="2">
    <source>
        <dbReference type="Proteomes" id="UP001164929"/>
    </source>
</evidence>